<dbReference type="PANTHER" id="PTHR21716">
    <property type="entry name" value="TRANSMEMBRANE PROTEIN"/>
    <property type="match status" value="1"/>
</dbReference>
<keyword evidence="10" id="KW-1185">Reference proteome</keyword>
<dbReference type="EMBL" id="DF968181">
    <property type="protein sequence ID" value="GAP41810.1"/>
    <property type="molecule type" value="Genomic_DNA"/>
</dbReference>
<feature type="transmembrane region" description="Helical" evidence="8">
    <location>
        <begin position="36"/>
        <end position="55"/>
    </location>
</feature>
<accession>A0A0S7BUP7</accession>
<evidence type="ECO:0000256" key="8">
    <source>
        <dbReference type="SAM" id="Phobius"/>
    </source>
</evidence>
<dbReference type="GO" id="GO:0005886">
    <property type="term" value="C:plasma membrane"/>
    <property type="evidence" value="ECO:0007669"/>
    <property type="project" value="UniProtKB-SubCell"/>
</dbReference>
<keyword evidence="7 8" id="KW-0472">Membrane</keyword>
<feature type="transmembrane region" description="Helical" evidence="8">
    <location>
        <begin position="351"/>
        <end position="368"/>
    </location>
</feature>
<name>A0A0S7BUP7_9CHLR</name>
<feature type="transmembrane region" description="Helical" evidence="8">
    <location>
        <begin position="326"/>
        <end position="345"/>
    </location>
</feature>
<feature type="transmembrane region" description="Helical" evidence="8">
    <location>
        <begin position="271"/>
        <end position="290"/>
    </location>
</feature>
<feature type="transmembrane region" description="Helical" evidence="8">
    <location>
        <begin position="67"/>
        <end position="88"/>
    </location>
</feature>
<feature type="transmembrane region" description="Helical" evidence="8">
    <location>
        <begin position="239"/>
        <end position="259"/>
    </location>
</feature>
<comment type="similarity">
    <text evidence="2">Belongs to the autoinducer-2 exporter (AI-2E) (TC 2.A.86) family.</text>
</comment>
<dbReference type="OrthoDB" id="146294at2"/>
<dbReference type="InterPro" id="IPR002549">
    <property type="entry name" value="AI-2E-like"/>
</dbReference>
<feature type="transmembrane region" description="Helical" evidence="8">
    <location>
        <begin position="172"/>
        <end position="195"/>
    </location>
</feature>
<evidence type="ECO:0000313" key="10">
    <source>
        <dbReference type="Proteomes" id="UP000053370"/>
    </source>
</evidence>
<dbReference type="GO" id="GO:0055085">
    <property type="term" value="P:transmembrane transport"/>
    <property type="evidence" value="ECO:0007669"/>
    <property type="project" value="TreeGrafter"/>
</dbReference>
<evidence type="ECO:0000256" key="1">
    <source>
        <dbReference type="ARBA" id="ARBA00004651"/>
    </source>
</evidence>
<keyword evidence="5 8" id="KW-0812">Transmembrane</keyword>
<dbReference type="RefSeq" id="WP_062283792.1">
    <property type="nucleotide sequence ID" value="NZ_DF968181.1"/>
</dbReference>
<feature type="transmembrane region" description="Helical" evidence="8">
    <location>
        <begin position="296"/>
        <end position="314"/>
    </location>
</feature>
<feature type="transmembrane region" description="Helical" evidence="8">
    <location>
        <begin position="12"/>
        <end position="30"/>
    </location>
</feature>
<keyword evidence="4" id="KW-1003">Cell membrane</keyword>
<evidence type="ECO:0000256" key="5">
    <source>
        <dbReference type="ARBA" id="ARBA00022692"/>
    </source>
</evidence>
<dbReference type="Proteomes" id="UP000053370">
    <property type="component" value="Unassembled WGS sequence"/>
</dbReference>
<dbReference type="STRING" id="1678840.ATC1_131806"/>
<comment type="subcellular location">
    <subcellularLocation>
        <location evidence="1">Cell membrane</location>
        <topology evidence="1">Multi-pass membrane protein</topology>
    </subcellularLocation>
</comment>
<evidence type="ECO:0000256" key="2">
    <source>
        <dbReference type="ARBA" id="ARBA00009773"/>
    </source>
</evidence>
<keyword evidence="6 8" id="KW-1133">Transmembrane helix</keyword>
<evidence type="ECO:0000256" key="3">
    <source>
        <dbReference type="ARBA" id="ARBA00022448"/>
    </source>
</evidence>
<sequence>METKRQWSDTLRYMAVTGIIILSIILFSFARSNLNLILIAGLIAYILSPLVRFQVRILRFKKSLAVIFSYLILIILVVLLSSLVIPLITSKFQVFLSTDWPMVIQSIDTWLGDIILELEVKQLKIGSVGIDLTVPLVELRKTINSFDISKINVSSIIPDLSRMLQSVISVSANVLSTAFHVSIAILTTIMASFHFSNDGWKIKDWIANQFVESYRAEVRELINRLGGVWNNYFVGELKLMISIGIITFLVCTGLGLKWALWLGIIAGFCEVVPNIGPIISSFPAILSAMIFGSEWIPLNNFLMVLVVIAAYLLIQQMENILITPRVMSEALNIHPVIITLGILILSSRLGLFGALLAAPIIGIAKEILNFMMCKIRKEDPYPELSHIPELDFETLKTHTKK</sequence>
<evidence type="ECO:0000256" key="7">
    <source>
        <dbReference type="ARBA" id="ARBA00023136"/>
    </source>
</evidence>
<evidence type="ECO:0000256" key="6">
    <source>
        <dbReference type="ARBA" id="ARBA00022989"/>
    </source>
</evidence>
<proteinExistence type="inferred from homology"/>
<dbReference type="AlphaFoldDB" id="A0A0S7BUP7"/>
<keyword evidence="3" id="KW-0813">Transport</keyword>
<protein>
    <submittedName>
        <fullName evidence="9">Predicted PurR-regulated permease PerM</fullName>
    </submittedName>
</protein>
<dbReference type="PANTHER" id="PTHR21716:SF53">
    <property type="entry name" value="PERMEASE PERM-RELATED"/>
    <property type="match status" value="1"/>
</dbReference>
<evidence type="ECO:0000313" key="9">
    <source>
        <dbReference type="EMBL" id="GAP41810.1"/>
    </source>
</evidence>
<organism evidence="9">
    <name type="scientific">Flexilinea flocculi</name>
    <dbReference type="NCBI Taxonomy" id="1678840"/>
    <lineage>
        <taxon>Bacteria</taxon>
        <taxon>Bacillati</taxon>
        <taxon>Chloroflexota</taxon>
        <taxon>Anaerolineae</taxon>
        <taxon>Anaerolineales</taxon>
        <taxon>Anaerolineaceae</taxon>
        <taxon>Flexilinea</taxon>
    </lineage>
</organism>
<dbReference type="Pfam" id="PF01594">
    <property type="entry name" value="AI-2E_transport"/>
    <property type="match status" value="1"/>
</dbReference>
<evidence type="ECO:0000256" key="4">
    <source>
        <dbReference type="ARBA" id="ARBA00022475"/>
    </source>
</evidence>
<gene>
    <name evidence="9" type="ORF">ATC1_131806</name>
</gene>
<reference evidence="9" key="1">
    <citation type="journal article" date="2015" name="Genome Announc.">
        <title>Draft Genome Sequence of Anaerolineae Strain TC1, a Novel Isolate from a Methanogenic Wastewater Treatment System.</title>
        <authorList>
            <person name="Matsuura N."/>
            <person name="Tourlousse D.M."/>
            <person name="Sun L."/>
            <person name="Toyonaga M."/>
            <person name="Kuroda K."/>
            <person name="Ohashi A."/>
            <person name="Cruz R."/>
            <person name="Yamaguchi T."/>
            <person name="Sekiguchi Y."/>
        </authorList>
    </citation>
    <scope>NUCLEOTIDE SEQUENCE [LARGE SCALE GENOMIC DNA]</scope>
    <source>
        <strain evidence="9">TC1</strain>
    </source>
</reference>